<proteinExistence type="predicted"/>
<feature type="compositionally biased region" description="Basic and acidic residues" evidence="1">
    <location>
        <begin position="22"/>
        <end position="39"/>
    </location>
</feature>
<evidence type="ECO:0000256" key="1">
    <source>
        <dbReference type="SAM" id="MobiDB-lite"/>
    </source>
</evidence>
<accession>A0A0H2RVD1</accession>
<feature type="region of interest" description="Disordered" evidence="1">
    <location>
        <begin position="60"/>
        <end position="109"/>
    </location>
</feature>
<protein>
    <submittedName>
        <fullName evidence="2">Uncharacterized protein</fullName>
    </submittedName>
</protein>
<gene>
    <name evidence="2" type="ORF">SCHPADRAFT_244812</name>
</gene>
<name>A0A0H2RVD1_9AGAM</name>
<organism evidence="2 3">
    <name type="scientific">Schizopora paradoxa</name>
    <dbReference type="NCBI Taxonomy" id="27342"/>
    <lineage>
        <taxon>Eukaryota</taxon>
        <taxon>Fungi</taxon>
        <taxon>Dikarya</taxon>
        <taxon>Basidiomycota</taxon>
        <taxon>Agaricomycotina</taxon>
        <taxon>Agaricomycetes</taxon>
        <taxon>Hymenochaetales</taxon>
        <taxon>Schizoporaceae</taxon>
        <taxon>Schizopora</taxon>
    </lineage>
</organism>
<reference evidence="2 3" key="1">
    <citation type="submission" date="2015-04" db="EMBL/GenBank/DDBJ databases">
        <title>Complete genome sequence of Schizopora paradoxa KUC8140, a cosmopolitan wood degrader in East Asia.</title>
        <authorList>
            <consortium name="DOE Joint Genome Institute"/>
            <person name="Min B."/>
            <person name="Park H."/>
            <person name="Jang Y."/>
            <person name="Kim J.-J."/>
            <person name="Kim K.H."/>
            <person name="Pangilinan J."/>
            <person name="Lipzen A."/>
            <person name="Riley R."/>
            <person name="Grigoriev I.V."/>
            <person name="Spatafora J.W."/>
            <person name="Choi I.-G."/>
        </authorList>
    </citation>
    <scope>NUCLEOTIDE SEQUENCE [LARGE SCALE GENOMIC DNA]</scope>
    <source>
        <strain evidence="2 3">KUC8140</strain>
    </source>
</reference>
<evidence type="ECO:0000313" key="3">
    <source>
        <dbReference type="Proteomes" id="UP000053477"/>
    </source>
</evidence>
<dbReference type="AlphaFoldDB" id="A0A0H2RVD1"/>
<feature type="region of interest" description="Disordered" evidence="1">
    <location>
        <begin position="1"/>
        <end position="39"/>
    </location>
</feature>
<dbReference type="Proteomes" id="UP000053477">
    <property type="component" value="Unassembled WGS sequence"/>
</dbReference>
<sequence length="691" mass="77427">MMRTPRSVSGSTSTAAAITSSEKCKLRKESEDSHALPNFREPRYSVEVVKVNNILSPKDCKNTPKVSRESSIRLGDRKAYIHDPNAGNAPNTRPSPMSSKCPSGRPTVSDDAHLAAHAYPESSNASDATADNLPGAGRTVGILMGWIGNRVESLLNKWATRRGLGPAATAQEIRRLRRHDVTTFQTRLESALESSALSKAEIRSLKRLCERLMKYASSPVLSTQIKAAEEIFELTVDDPIVRRLLAESRVDRLVPNYREPDLLVVTSKALGSVMDAHTHRLWSILILDQHLPPNGGGISIPEGLAISLKDSLSRPTSSYVAARYLRRALESFELPSTGFGQRNPPKASALHGIGRHYIETAVSNPSIIEWSNLDGCVSFLGHLLVAPARNFESEGDPDAHNLLYQLTKPLIREAQHVPHTLFNYFTAPELEMILRSSEDYTDFDYEFKFEERFRLYLEGLTRLVGDGSLGKQIKFLRKFDRRTRRLLKDTIFLNEVMLIHCHLEACVSHTVFADRQFLNGPTEKTSMELAVGLLMLVNGLLIMKDDVKEKKSLVPRPSQPTILAARSLAYSRYHKLALYDAVDYITDVQGDSVPPKLFHDLYEIATARRRLRFSETSQISLARICVNGQFYLFVFSRFSFMMISSSCFLLSFSFKPQYGSETLGSPGDHEAARKVRFSGDYESQCMRYGMS</sequence>
<keyword evidence="3" id="KW-1185">Reference proteome</keyword>
<feature type="compositionally biased region" description="Polar residues" evidence="1">
    <location>
        <begin position="88"/>
        <end position="101"/>
    </location>
</feature>
<feature type="compositionally biased region" description="Basic and acidic residues" evidence="1">
    <location>
        <begin position="60"/>
        <end position="81"/>
    </location>
</feature>
<evidence type="ECO:0000313" key="2">
    <source>
        <dbReference type="EMBL" id="KLO15819.1"/>
    </source>
</evidence>
<feature type="compositionally biased region" description="Low complexity" evidence="1">
    <location>
        <begin position="7"/>
        <end position="21"/>
    </location>
</feature>
<dbReference type="InParanoid" id="A0A0H2RVD1"/>
<dbReference type="EMBL" id="KQ085924">
    <property type="protein sequence ID" value="KLO15819.1"/>
    <property type="molecule type" value="Genomic_DNA"/>
</dbReference>